<dbReference type="Proteomes" id="UP001482620">
    <property type="component" value="Unassembled WGS sequence"/>
</dbReference>
<accession>A0ABV0SJZ7</accession>
<name>A0ABV0SJZ7_9TELE</name>
<comment type="caution">
    <text evidence="1">The sequence shown here is derived from an EMBL/GenBank/DDBJ whole genome shotgun (WGS) entry which is preliminary data.</text>
</comment>
<evidence type="ECO:0000313" key="1">
    <source>
        <dbReference type="EMBL" id="MEQ2220879.1"/>
    </source>
</evidence>
<organism evidence="1 2">
    <name type="scientific">Ilyodon furcidens</name>
    <name type="common">goldbreast splitfin</name>
    <dbReference type="NCBI Taxonomy" id="33524"/>
    <lineage>
        <taxon>Eukaryota</taxon>
        <taxon>Metazoa</taxon>
        <taxon>Chordata</taxon>
        <taxon>Craniata</taxon>
        <taxon>Vertebrata</taxon>
        <taxon>Euteleostomi</taxon>
        <taxon>Actinopterygii</taxon>
        <taxon>Neopterygii</taxon>
        <taxon>Teleostei</taxon>
        <taxon>Neoteleostei</taxon>
        <taxon>Acanthomorphata</taxon>
        <taxon>Ovalentaria</taxon>
        <taxon>Atherinomorphae</taxon>
        <taxon>Cyprinodontiformes</taxon>
        <taxon>Goodeidae</taxon>
        <taxon>Ilyodon</taxon>
    </lineage>
</organism>
<proteinExistence type="predicted"/>
<keyword evidence="2" id="KW-1185">Reference proteome</keyword>
<gene>
    <name evidence="1" type="ORF">ILYODFUR_010101</name>
</gene>
<protein>
    <submittedName>
        <fullName evidence="1">Uncharacterized protein</fullName>
    </submittedName>
</protein>
<reference evidence="1 2" key="1">
    <citation type="submission" date="2021-06" db="EMBL/GenBank/DDBJ databases">
        <authorList>
            <person name="Palmer J.M."/>
        </authorList>
    </citation>
    <scope>NUCLEOTIDE SEQUENCE [LARGE SCALE GENOMIC DNA]</scope>
    <source>
        <strain evidence="2">if_2019</strain>
        <tissue evidence="1">Muscle</tissue>
    </source>
</reference>
<sequence>MPTEHLRESVLNRKMGCLHFTDRQFVGALQCLTLSRSCKDVHSCKDWKLSSFLLVSRTISLQIPRKSSLYLLRRTCHPTGNM</sequence>
<evidence type="ECO:0000313" key="2">
    <source>
        <dbReference type="Proteomes" id="UP001482620"/>
    </source>
</evidence>
<dbReference type="EMBL" id="JAHRIQ010000724">
    <property type="protein sequence ID" value="MEQ2220879.1"/>
    <property type="molecule type" value="Genomic_DNA"/>
</dbReference>